<dbReference type="PRINTS" id="PR00040">
    <property type="entry name" value="HTHMERR"/>
</dbReference>
<protein>
    <submittedName>
        <fullName evidence="1">MerR family transcriptional regulator</fullName>
    </submittedName>
</protein>
<dbReference type="EMBL" id="WIPA01000010">
    <property type="protein sequence ID" value="MQR27128.1"/>
    <property type="molecule type" value="Genomic_DNA"/>
</dbReference>
<dbReference type="Gene3D" id="1.10.1660.10">
    <property type="match status" value="1"/>
</dbReference>
<evidence type="ECO:0000313" key="2">
    <source>
        <dbReference type="Proteomes" id="UP000469952"/>
    </source>
</evidence>
<dbReference type="CDD" id="cd01109">
    <property type="entry name" value="HTH_YyaN"/>
    <property type="match status" value="1"/>
</dbReference>
<comment type="caution">
    <text evidence="1">The sequence shown here is derived from an EMBL/GenBank/DDBJ whole genome shotgun (WGS) entry which is preliminary data.</text>
</comment>
<name>A0A5M8X7S4_LEUME</name>
<dbReference type="InterPro" id="IPR047057">
    <property type="entry name" value="MerR_fam"/>
</dbReference>
<organism evidence="1 2">
    <name type="scientific">Leuconostoc mesenteroides</name>
    <dbReference type="NCBI Taxonomy" id="1245"/>
    <lineage>
        <taxon>Bacteria</taxon>
        <taxon>Bacillati</taxon>
        <taxon>Bacillota</taxon>
        <taxon>Bacilli</taxon>
        <taxon>Lactobacillales</taxon>
        <taxon>Lactobacillaceae</taxon>
        <taxon>Leuconostoc</taxon>
    </lineage>
</organism>
<dbReference type="PANTHER" id="PTHR30204">
    <property type="entry name" value="REDOX-CYCLING DRUG-SENSING TRANSCRIPTIONAL ACTIVATOR SOXR"/>
    <property type="match status" value="1"/>
</dbReference>
<dbReference type="RefSeq" id="WP_014324695.1">
    <property type="nucleotide sequence ID" value="NZ_AP017936.1"/>
</dbReference>
<gene>
    <name evidence="1" type="ORF">GFV13_07605</name>
</gene>
<reference evidence="1 2" key="1">
    <citation type="submission" date="2019-10" db="EMBL/GenBank/DDBJ databases">
        <title>WGS of Leuconostoc mesenteroides.</title>
        <authorList>
            <person name="Melo Bolivar J."/>
            <person name="Marino-Ramirez L."/>
            <person name="Villamil Diaz L.M."/>
        </authorList>
    </citation>
    <scope>NUCLEOTIDE SEQUENCE [LARGE SCALE GENOMIC DNA]</scope>
    <source>
        <strain evidence="1 2">M11</strain>
    </source>
</reference>
<dbReference type="PROSITE" id="PS50937">
    <property type="entry name" value="HTH_MERR_2"/>
    <property type="match status" value="1"/>
</dbReference>
<dbReference type="SUPFAM" id="SSF46955">
    <property type="entry name" value="Putative DNA-binding domain"/>
    <property type="match status" value="1"/>
</dbReference>
<accession>A0A5M8X7S4</accession>
<dbReference type="GO" id="GO:0003700">
    <property type="term" value="F:DNA-binding transcription factor activity"/>
    <property type="evidence" value="ECO:0007669"/>
    <property type="project" value="InterPro"/>
</dbReference>
<dbReference type="PANTHER" id="PTHR30204:SF98">
    <property type="entry name" value="HTH-TYPE TRANSCRIPTIONAL REGULATOR ADHR"/>
    <property type="match status" value="1"/>
</dbReference>
<dbReference type="Proteomes" id="UP000469952">
    <property type="component" value="Unassembled WGS sequence"/>
</dbReference>
<dbReference type="GO" id="GO:0003677">
    <property type="term" value="F:DNA binding"/>
    <property type="evidence" value="ECO:0007669"/>
    <property type="project" value="InterPro"/>
</dbReference>
<evidence type="ECO:0000313" key="1">
    <source>
        <dbReference type="EMBL" id="MQR27128.1"/>
    </source>
</evidence>
<proteinExistence type="predicted"/>
<dbReference type="SMART" id="SM00422">
    <property type="entry name" value="HTH_MERR"/>
    <property type="match status" value="1"/>
</dbReference>
<dbReference type="Pfam" id="PF13411">
    <property type="entry name" value="MerR_1"/>
    <property type="match status" value="1"/>
</dbReference>
<dbReference type="InterPro" id="IPR000551">
    <property type="entry name" value="MerR-type_HTH_dom"/>
</dbReference>
<dbReference type="AlphaFoldDB" id="A0A5M8X7S4"/>
<sequence>MNIKKVAEITKLSADTIRYYERIGIIGPVPRQENGIRNFNDRSLNQLKFVKIMRNAGMSIEALKQYIDLIYEDNDATIPARKAMLVEAANEMTEKINNLVTARSYLTNKIDNYYGHMRTVENKLFHDK</sequence>
<dbReference type="InterPro" id="IPR009061">
    <property type="entry name" value="DNA-bd_dom_put_sf"/>
</dbReference>